<organism evidence="9 10">
    <name type="scientific">Archangium lansingense</name>
    <dbReference type="NCBI Taxonomy" id="2995310"/>
    <lineage>
        <taxon>Bacteria</taxon>
        <taxon>Pseudomonadati</taxon>
        <taxon>Myxococcota</taxon>
        <taxon>Myxococcia</taxon>
        <taxon>Myxococcales</taxon>
        <taxon>Cystobacterineae</taxon>
        <taxon>Archangiaceae</taxon>
        <taxon>Archangium</taxon>
    </lineage>
</organism>
<evidence type="ECO:0000256" key="4">
    <source>
        <dbReference type="ARBA" id="ARBA00022679"/>
    </source>
</evidence>
<dbReference type="PANTHER" id="PTHR43047:SF72">
    <property type="entry name" value="OSMOSENSING HISTIDINE PROTEIN KINASE SLN1"/>
    <property type="match status" value="1"/>
</dbReference>
<dbReference type="InterPro" id="IPR036890">
    <property type="entry name" value="HATPase_C_sf"/>
</dbReference>
<feature type="domain" description="PAS" evidence="7">
    <location>
        <begin position="566"/>
        <end position="635"/>
    </location>
</feature>
<evidence type="ECO:0000259" key="8">
    <source>
        <dbReference type="PROSITE" id="PS50113"/>
    </source>
</evidence>
<evidence type="ECO:0000313" key="9">
    <source>
        <dbReference type="EMBL" id="MCY1073380.1"/>
    </source>
</evidence>
<dbReference type="EC" id="2.7.13.3" evidence="2"/>
<dbReference type="SMART" id="SM00388">
    <property type="entry name" value="HisKA"/>
    <property type="match status" value="1"/>
</dbReference>
<feature type="domain" description="PAC" evidence="8">
    <location>
        <begin position="638"/>
        <end position="689"/>
    </location>
</feature>
<dbReference type="CDD" id="cd00082">
    <property type="entry name" value="HisKA"/>
    <property type="match status" value="1"/>
</dbReference>
<dbReference type="PROSITE" id="PS50109">
    <property type="entry name" value="HIS_KIN"/>
    <property type="match status" value="1"/>
</dbReference>
<dbReference type="RefSeq" id="WP_267532389.1">
    <property type="nucleotide sequence ID" value="NZ_JAPNKA010000001.1"/>
</dbReference>
<evidence type="ECO:0000259" key="6">
    <source>
        <dbReference type="PROSITE" id="PS50109"/>
    </source>
</evidence>
<dbReference type="Pfam" id="PF13185">
    <property type="entry name" value="GAF_2"/>
    <property type="match status" value="4"/>
</dbReference>
<accession>A0ABT3ZVE7</accession>
<evidence type="ECO:0000256" key="5">
    <source>
        <dbReference type="ARBA" id="ARBA00022777"/>
    </source>
</evidence>
<dbReference type="Gene3D" id="3.30.450.40">
    <property type="match status" value="4"/>
</dbReference>
<dbReference type="Gene3D" id="3.30.565.10">
    <property type="entry name" value="Histidine kinase-like ATPase, C-terminal domain"/>
    <property type="match status" value="1"/>
</dbReference>
<dbReference type="CDD" id="cd00130">
    <property type="entry name" value="PAS"/>
    <property type="match status" value="1"/>
</dbReference>
<keyword evidence="10" id="KW-1185">Reference proteome</keyword>
<dbReference type="SUPFAM" id="SSF55785">
    <property type="entry name" value="PYP-like sensor domain (PAS domain)"/>
    <property type="match status" value="1"/>
</dbReference>
<keyword evidence="4" id="KW-0808">Transferase</keyword>
<dbReference type="InterPro" id="IPR004358">
    <property type="entry name" value="Sig_transdc_His_kin-like_C"/>
</dbReference>
<dbReference type="NCBIfam" id="TIGR00229">
    <property type="entry name" value="sensory_box"/>
    <property type="match status" value="1"/>
</dbReference>
<dbReference type="SUPFAM" id="SSF55781">
    <property type="entry name" value="GAF domain-like"/>
    <property type="match status" value="4"/>
</dbReference>
<reference evidence="9 10" key="1">
    <citation type="submission" date="2022-11" db="EMBL/GenBank/DDBJ databases">
        <title>Minimal conservation of predation-associated metabolite biosynthetic gene clusters underscores biosynthetic potential of Myxococcota including descriptions for ten novel species: Archangium lansinium sp. nov., Myxococcus landrumus sp. nov., Nannocystis bai.</title>
        <authorList>
            <person name="Ahearne A."/>
            <person name="Stevens C."/>
            <person name="Phillips K."/>
        </authorList>
    </citation>
    <scope>NUCLEOTIDE SEQUENCE [LARGE SCALE GENOMIC DNA]</scope>
    <source>
        <strain evidence="9 10">MIWBW</strain>
    </source>
</reference>
<dbReference type="InterPro" id="IPR005467">
    <property type="entry name" value="His_kinase_dom"/>
</dbReference>
<dbReference type="EMBL" id="JAPNKA010000001">
    <property type="protein sequence ID" value="MCY1073380.1"/>
    <property type="molecule type" value="Genomic_DNA"/>
</dbReference>
<dbReference type="InterPro" id="IPR035965">
    <property type="entry name" value="PAS-like_dom_sf"/>
</dbReference>
<feature type="domain" description="Histidine kinase" evidence="6">
    <location>
        <begin position="863"/>
        <end position="1082"/>
    </location>
</feature>
<comment type="catalytic activity">
    <reaction evidence="1">
        <text>ATP + protein L-histidine = ADP + protein N-phospho-L-histidine.</text>
        <dbReference type="EC" id="2.7.13.3"/>
    </reaction>
</comment>
<keyword evidence="3" id="KW-0597">Phosphoprotein</keyword>
<dbReference type="PROSITE" id="PS50113">
    <property type="entry name" value="PAC"/>
    <property type="match status" value="1"/>
</dbReference>
<evidence type="ECO:0000256" key="1">
    <source>
        <dbReference type="ARBA" id="ARBA00000085"/>
    </source>
</evidence>
<dbReference type="SMART" id="SM00091">
    <property type="entry name" value="PAS"/>
    <property type="match status" value="1"/>
</dbReference>
<dbReference type="Gene3D" id="1.10.287.130">
    <property type="match status" value="1"/>
</dbReference>
<dbReference type="Gene3D" id="3.30.450.20">
    <property type="entry name" value="PAS domain"/>
    <property type="match status" value="1"/>
</dbReference>
<dbReference type="SUPFAM" id="SSF55874">
    <property type="entry name" value="ATPase domain of HSP90 chaperone/DNA topoisomerase II/histidine kinase"/>
    <property type="match status" value="1"/>
</dbReference>
<dbReference type="InterPro" id="IPR000014">
    <property type="entry name" value="PAS"/>
</dbReference>
<dbReference type="InterPro" id="IPR003018">
    <property type="entry name" value="GAF"/>
</dbReference>
<keyword evidence="5" id="KW-0418">Kinase</keyword>
<dbReference type="InterPro" id="IPR003594">
    <property type="entry name" value="HATPase_dom"/>
</dbReference>
<dbReference type="SMART" id="SM00065">
    <property type="entry name" value="GAF"/>
    <property type="match status" value="4"/>
</dbReference>
<dbReference type="PANTHER" id="PTHR43047">
    <property type="entry name" value="TWO-COMPONENT HISTIDINE PROTEIN KINASE"/>
    <property type="match status" value="1"/>
</dbReference>
<evidence type="ECO:0000313" key="10">
    <source>
        <dbReference type="Proteomes" id="UP001207654"/>
    </source>
</evidence>
<dbReference type="Pfam" id="PF02518">
    <property type="entry name" value="HATPase_c"/>
    <property type="match status" value="1"/>
</dbReference>
<evidence type="ECO:0000259" key="7">
    <source>
        <dbReference type="PROSITE" id="PS50112"/>
    </source>
</evidence>
<dbReference type="InterPro" id="IPR000700">
    <property type="entry name" value="PAS-assoc_C"/>
</dbReference>
<proteinExistence type="predicted"/>
<dbReference type="SMART" id="SM00387">
    <property type="entry name" value="HATPase_c"/>
    <property type="match status" value="1"/>
</dbReference>
<name>A0ABT3ZVE7_9BACT</name>
<dbReference type="PRINTS" id="PR00344">
    <property type="entry name" value="BCTRLSENSOR"/>
</dbReference>
<dbReference type="PROSITE" id="PS50112">
    <property type="entry name" value="PAS"/>
    <property type="match status" value="1"/>
</dbReference>
<gene>
    <name evidence="9" type="ORF">OV287_02695</name>
</gene>
<comment type="caution">
    <text evidence="9">The sequence shown here is derived from an EMBL/GenBank/DDBJ whole genome shotgun (WGS) entry which is preliminary data.</text>
</comment>
<dbReference type="InterPro" id="IPR003661">
    <property type="entry name" value="HisK_dim/P_dom"/>
</dbReference>
<evidence type="ECO:0000256" key="2">
    <source>
        <dbReference type="ARBA" id="ARBA00012438"/>
    </source>
</evidence>
<sequence>MGVVGAREARTPAEAPDAGRLALLVDASHQLAEAGLEPPAVLERLCRLVMPRLCSACHVRLLSADGQQLESAATAHTEAWSHELMERLVFGHRRADENPFAVVLRTGRPYLYTATELAELQRRIPPEHEPSLPRAHSAHLLVLPLRGRQLPLGTLSIYREPEAPPFDGAERLLLQELADRAGLALDLAHAYEAERRARHAAEVAAKRLARLQRVSVALSEALTPAEVVRVVVEEMVSAIGANRAVAVLPLADEPEQLELVSHRGLNPETLARLNRFPTSAPLPVAMAYRTGEPVWLESHEALATSFPESLVAWPEMTQAAAALPLRTRGRPLGAIAFGFDSPRTFDTDERGLMLDLARQSAQALERACLYEAEQQARTRAERVAARTARLQTLNAALSQVLTASRVAEVVIDQGVAAIGAQVAGLWLVDESGAQLRLLHSVGLPPDVTGPVETLPLGHGTPLDDALERGHPVLLASHEELVRRYPRMEPQVRTLASPALPLAVACLPLRVDERGLGVLVFGFPGVHRFDDDERVFVTLLAHYAAQALERARLYAQERSAREALHDAHHTLQAIIQSSPTAINLLELDGTVRLWNPAAERIFGWKAEEVLGRLPPVVPADRREELHDNLARIARGESILGQETRRQRRDGTPIDVSLWSTALQVAGGRRLCLAVVADVTERRRAEEALRFLAEAGTVLASSLEYEVTLERVAHLAIPAYADSCSVYLRGGDGLVSCVATTRAGEQRELPQELGAPALGESTVSRVITSGQPELCADRGHLAPAPCGESALPGERAARAYLCVPLLVRGQSIGALAFVSSRHSYDAQHLTLAQELARHAALAIDNARLYREARDAIRLREEFLSIASHELRTPITAIQLHVQELLRHLARGPEGIAPERLRRGLEVMDRQVKRQLHLVNDLLDVSRLGVGQLVLRPEAMDLAALVREVAERFEPELARTGSRLTLHAPASVPGSWDRLRLEQVVTNLVSNAVKYGQGNPIELRVEAGEERARLAVSDAGIGIAPEHLERVFGRFERAVSERHYGGFGLGLWIARQIIETMGGHIGVSSQLGVGSTFRVELPRESR</sequence>
<dbReference type="InterPro" id="IPR029016">
    <property type="entry name" value="GAF-like_dom_sf"/>
</dbReference>
<protein>
    <recommendedName>
        <fullName evidence="2">histidine kinase</fullName>
        <ecNumber evidence="2">2.7.13.3</ecNumber>
    </recommendedName>
</protein>
<dbReference type="InterPro" id="IPR013767">
    <property type="entry name" value="PAS_fold"/>
</dbReference>
<dbReference type="Pfam" id="PF00512">
    <property type="entry name" value="HisKA"/>
    <property type="match status" value="1"/>
</dbReference>
<dbReference type="Proteomes" id="UP001207654">
    <property type="component" value="Unassembled WGS sequence"/>
</dbReference>
<evidence type="ECO:0000256" key="3">
    <source>
        <dbReference type="ARBA" id="ARBA00022553"/>
    </source>
</evidence>
<dbReference type="Pfam" id="PF00989">
    <property type="entry name" value="PAS"/>
    <property type="match status" value="1"/>
</dbReference>